<dbReference type="InterPro" id="IPR036291">
    <property type="entry name" value="NAD(P)-bd_dom_sf"/>
</dbReference>
<dbReference type="RefSeq" id="WP_197986981.1">
    <property type="nucleotide sequence ID" value="NZ_AP023396.1"/>
</dbReference>
<dbReference type="EMBL" id="AP023396">
    <property type="protein sequence ID" value="BCK53780.1"/>
    <property type="molecule type" value="Genomic_DNA"/>
</dbReference>
<dbReference type="SUPFAM" id="SSF51735">
    <property type="entry name" value="NAD(P)-binding Rossmann-fold domains"/>
    <property type="match status" value="1"/>
</dbReference>
<evidence type="ECO:0000259" key="1">
    <source>
        <dbReference type="Pfam" id="PF13460"/>
    </source>
</evidence>
<dbReference type="Pfam" id="PF13460">
    <property type="entry name" value="NAD_binding_10"/>
    <property type="match status" value="1"/>
</dbReference>
<dbReference type="AlphaFoldDB" id="A0A7G1KFN6"/>
<dbReference type="InterPro" id="IPR016040">
    <property type="entry name" value="NAD(P)-bd_dom"/>
</dbReference>
<feature type="domain" description="NAD(P)-binding" evidence="1">
    <location>
        <begin position="7"/>
        <end position="193"/>
    </location>
</feature>
<dbReference type="KEGG" id="nwl:NWFMUON74_15520"/>
<dbReference type="PANTHER" id="PTHR43162">
    <property type="match status" value="1"/>
</dbReference>
<proteinExistence type="predicted"/>
<dbReference type="Gene3D" id="3.40.50.720">
    <property type="entry name" value="NAD(P)-binding Rossmann-like Domain"/>
    <property type="match status" value="1"/>
</dbReference>
<dbReference type="InterPro" id="IPR051604">
    <property type="entry name" value="Ergot_Alk_Oxidoreductase"/>
</dbReference>
<dbReference type="PANTHER" id="PTHR43162:SF1">
    <property type="entry name" value="PRESTALK A DIFFERENTIATION PROTEIN A"/>
    <property type="match status" value="1"/>
</dbReference>
<name>A0A7G1KFN6_9NOCA</name>
<dbReference type="GeneID" id="80346143"/>
<reference evidence="2 3" key="1">
    <citation type="submission" date="2020-08" db="EMBL/GenBank/DDBJ databases">
        <title>Genome Sequencing of Nocardia wallacei strain FMUON74 and assembly.</title>
        <authorList>
            <person name="Toyokawa M."/>
            <person name="Uesaka K."/>
        </authorList>
    </citation>
    <scope>NUCLEOTIDE SEQUENCE [LARGE SCALE GENOMIC DNA]</scope>
    <source>
        <strain evidence="2 3">FMUON74</strain>
    </source>
</reference>
<accession>A0A7G1KFN6</accession>
<dbReference type="Gene3D" id="3.90.25.10">
    <property type="entry name" value="UDP-galactose 4-epimerase, domain 1"/>
    <property type="match status" value="1"/>
</dbReference>
<dbReference type="Proteomes" id="UP000516173">
    <property type="component" value="Chromosome"/>
</dbReference>
<sequence length="304" mass="33477">MTILVTGATGNIGRCLVHRLVDAGQAVRAMTRAPHTARLPAAVDVRYGDFEQPDTWAEVLDGVDRVYLFPHIYDVETPGGHFVDRAVRTGARRFVVHSAVAAGFTGDEPADPGLHHLKRHLAVERRAHRELERWVEATGAEWTHLRPGLLAVNALSWAESIRTERVVREPYPASGYPWVHEADIAEVAVAALLTDAHVGAAYTLTGPAKVTQAEQVRAIAAAIGEAIAFEELSPQQAREQWLRDGYPAEYVDWMLELRIDSLEGPGCIPPTDTFHRITGRAPRSFAQWAADHRADFQPLSASPE</sequence>
<gene>
    <name evidence="2" type="ORF">NWFMUON74_15520</name>
</gene>
<keyword evidence="3" id="KW-1185">Reference proteome</keyword>
<protein>
    <submittedName>
        <fullName evidence="2">Nucleotide-diphosphate-sugar epimerase</fullName>
    </submittedName>
</protein>
<organism evidence="2 3">
    <name type="scientific">Nocardia wallacei</name>
    <dbReference type="NCBI Taxonomy" id="480035"/>
    <lineage>
        <taxon>Bacteria</taxon>
        <taxon>Bacillati</taxon>
        <taxon>Actinomycetota</taxon>
        <taxon>Actinomycetes</taxon>
        <taxon>Mycobacteriales</taxon>
        <taxon>Nocardiaceae</taxon>
        <taxon>Nocardia</taxon>
    </lineage>
</organism>
<evidence type="ECO:0000313" key="2">
    <source>
        <dbReference type="EMBL" id="BCK53780.1"/>
    </source>
</evidence>
<evidence type="ECO:0000313" key="3">
    <source>
        <dbReference type="Proteomes" id="UP000516173"/>
    </source>
</evidence>